<name>A0A7G9GAS3_9FIRM</name>
<accession>A0A7G9GAS3</accession>
<dbReference type="RefSeq" id="WP_147371524.1">
    <property type="nucleotide sequence ID" value="NZ_CP060635.1"/>
</dbReference>
<sequence length="186" mass="21040">MQTESEETAPYKALGIELEEEESKSQGSKVVAGGEELDGWRLPEPDMATGPGAVLDFDEYYWGGKRYTGITVGYLTDDMEWRDFVELENAESMKETMGADYGGVAILLESYLEQHGLKADMATVLLDRYAGISYGREEYYIQFNDKEETLVTFLYYPPQGEHGAYLDVLPCQYTSNELVKLRDNAF</sequence>
<evidence type="ECO:0000256" key="1">
    <source>
        <dbReference type="SAM" id="MobiDB-lite"/>
    </source>
</evidence>
<keyword evidence="3" id="KW-1185">Reference proteome</keyword>
<protein>
    <submittedName>
        <fullName evidence="2">Uncharacterized protein</fullName>
    </submittedName>
</protein>
<organism evidence="2 3">
    <name type="scientific">Wansuia hejianensis</name>
    <dbReference type="NCBI Taxonomy" id="2763667"/>
    <lineage>
        <taxon>Bacteria</taxon>
        <taxon>Bacillati</taxon>
        <taxon>Bacillota</taxon>
        <taxon>Clostridia</taxon>
        <taxon>Lachnospirales</taxon>
        <taxon>Lachnospiraceae</taxon>
        <taxon>Wansuia</taxon>
    </lineage>
</organism>
<feature type="region of interest" description="Disordered" evidence="1">
    <location>
        <begin position="1"/>
        <end position="31"/>
    </location>
</feature>
<dbReference type="AlphaFoldDB" id="A0A7G9GAS3"/>
<reference evidence="2 3" key="1">
    <citation type="submission" date="2020-08" db="EMBL/GenBank/DDBJ databases">
        <authorList>
            <person name="Liu C."/>
            <person name="Sun Q."/>
        </authorList>
    </citation>
    <scope>NUCLEOTIDE SEQUENCE [LARGE SCALE GENOMIC DNA]</scope>
    <source>
        <strain evidence="2 3">NSJ-29</strain>
    </source>
</reference>
<dbReference type="EMBL" id="CP060635">
    <property type="protein sequence ID" value="QNM07905.1"/>
    <property type="molecule type" value="Genomic_DNA"/>
</dbReference>
<proteinExistence type="predicted"/>
<evidence type="ECO:0000313" key="3">
    <source>
        <dbReference type="Proteomes" id="UP000515860"/>
    </source>
</evidence>
<dbReference type="Proteomes" id="UP000515860">
    <property type="component" value="Chromosome"/>
</dbReference>
<evidence type="ECO:0000313" key="2">
    <source>
        <dbReference type="EMBL" id="QNM07905.1"/>
    </source>
</evidence>
<dbReference type="KEGG" id="whj:H9Q79_13430"/>
<gene>
    <name evidence="2" type="ORF">H9Q79_13430</name>
</gene>